<dbReference type="GO" id="GO:0046872">
    <property type="term" value="F:metal ion binding"/>
    <property type="evidence" value="ECO:0007669"/>
    <property type="project" value="UniProtKB-KW"/>
</dbReference>
<keyword evidence="4 11" id="KW-0436">Ligase</keyword>
<dbReference type="Proteomes" id="UP000502498">
    <property type="component" value="Chromosome"/>
</dbReference>
<reference evidence="14 15" key="1">
    <citation type="submission" date="2020-05" db="EMBL/GenBank/DDBJ databases">
        <title>Strain PA2F3 complete genome.</title>
        <authorList>
            <person name="Kim Y.-S."/>
            <person name="Kim S.-J."/>
            <person name="Jung H.-k."/>
            <person name="Kim S.-E."/>
            <person name="Kim K.-H."/>
        </authorList>
    </citation>
    <scope>NUCLEOTIDE SEQUENCE [LARGE SCALE GENOMIC DNA]</scope>
    <source>
        <strain evidence="14 15">PA2F3</strain>
    </source>
</reference>
<organism evidence="14 15">
    <name type="scientific">Microbacterium hominis</name>
    <dbReference type="NCBI Taxonomy" id="162426"/>
    <lineage>
        <taxon>Bacteria</taxon>
        <taxon>Bacillati</taxon>
        <taxon>Actinomycetota</taxon>
        <taxon>Actinomycetes</taxon>
        <taxon>Micrococcales</taxon>
        <taxon>Microbacteriaceae</taxon>
        <taxon>Microbacterium</taxon>
    </lineage>
</organism>
<evidence type="ECO:0000256" key="11">
    <source>
        <dbReference type="PIRNR" id="PIRNR001563"/>
    </source>
</evidence>
<comment type="cofactor">
    <cofactor evidence="1">
        <name>Mg(2+)</name>
        <dbReference type="ChEBI" id="CHEBI:18420"/>
    </cofactor>
</comment>
<evidence type="ECO:0000256" key="7">
    <source>
        <dbReference type="ARBA" id="ARBA00022840"/>
    </source>
</evidence>
<proteinExistence type="inferred from homology"/>
<accession>A0A7D4PM80</accession>
<evidence type="ECO:0000259" key="12">
    <source>
        <dbReference type="Pfam" id="PF02875"/>
    </source>
</evidence>
<evidence type="ECO:0000256" key="8">
    <source>
        <dbReference type="ARBA" id="ARBA00022842"/>
    </source>
</evidence>
<evidence type="ECO:0000256" key="3">
    <source>
        <dbReference type="ARBA" id="ARBA00013025"/>
    </source>
</evidence>
<dbReference type="Gene3D" id="3.90.190.20">
    <property type="entry name" value="Mur ligase, C-terminal domain"/>
    <property type="match status" value="1"/>
</dbReference>
<evidence type="ECO:0000256" key="10">
    <source>
        <dbReference type="ARBA" id="ARBA00047493"/>
    </source>
</evidence>
<dbReference type="PIRSF" id="PIRSF001563">
    <property type="entry name" value="Folylpolyglu_synth"/>
    <property type="match status" value="1"/>
</dbReference>
<keyword evidence="5" id="KW-0479">Metal-binding</keyword>
<dbReference type="PANTHER" id="PTHR11136">
    <property type="entry name" value="FOLYLPOLYGLUTAMATE SYNTHASE-RELATED"/>
    <property type="match status" value="1"/>
</dbReference>
<dbReference type="GO" id="GO:0005524">
    <property type="term" value="F:ATP binding"/>
    <property type="evidence" value="ECO:0007669"/>
    <property type="project" value="UniProtKB-KW"/>
</dbReference>
<dbReference type="InterPro" id="IPR036565">
    <property type="entry name" value="Mur-like_cat_sf"/>
</dbReference>
<evidence type="ECO:0000256" key="2">
    <source>
        <dbReference type="ARBA" id="ARBA00008276"/>
    </source>
</evidence>
<protein>
    <recommendedName>
        <fullName evidence="3">tetrahydrofolate synthase</fullName>
        <ecNumber evidence="3">6.3.2.17</ecNumber>
    </recommendedName>
    <alternativeName>
        <fullName evidence="9">Tetrahydrofolylpolyglutamate synthase</fullName>
    </alternativeName>
</protein>
<feature type="domain" description="Mur ligase central" evidence="13">
    <location>
        <begin position="51"/>
        <end position="282"/>
    </location>
</feature>
<dbReference type="Pfam" id="PF08245">
    <property type="entry name" value="Mur_ligase_M"/>
    <property type="match status" value="1"/>
</dbReference>
<comment type="catalytic activity">
    <reaction evidence="10">
        <text>(6S)-5,6,7,8-tetrahydrofolyl-(gamma-L-Glu)(n) + L-glutamate + ATP = (6S)-5,6,7,8-tetrahydrofolyl-(gamma-L-Glu)(n+1) + ADP + phosphate + H(+)</text>
        <dbReference type="Rhea" id="RHEA:10580"/>
        <dbReference type="Rhea" id="RHEA-COMP:14738"/>
        <dbReference type="Rhea" id="RHEA-COMP:14740"/>
        <dbReference type="ChEBI" id="CHEBI:15378"/>
        <dbReference type="ChEBI" id="CHEBI:29985"/>
        <dbReference type="ChEBI" id="CHEBI:30616"/>
        <dbReference type="ChEBI" id="CHEBI:43474"/>
        <dbReference type="ChEBI" id="CHEBI:141005"/>
        <dbReference type="ChEBI" id="CHEBI:456216"/>
        <dbReference type="EC" id="6.3.2.17"/>
    </reaction>
</comment>
<dbReference type="SUPFAM" id="SSF53623">
    <property type="entry name" value="MurD-like peptide ligases, catalytic domain"/>
    <property type="match status" value="1"/>
</dbReference>
<dbReference type="InterPro" id="IPR036615">
    <property type="entry name" value="Mur_ligase_C_dom_sf"/>
</dbReference>
<evidence type="ECO:0000256" key="6">
    <source>
        <dbReference type="ARBA" id="ARBA00022741"/>
    </source>
</evidence>
<evidence type="ECO:0000256" key="5">
    <source>
        <dbReference type="ARBA" id="ARBA00022723"/>
    </source>
</evidence>
<keyword evidence="6 11" id="KW-0547">Nucleotide-binding</keyword>
<dbReference type="InterPro" id="IPR018109">
    <property type="entry name" value="Folylpolyglutamate_synth_CS"/>
</dbReference>
<name>A0A7D4PM80_9MICO</name>
<dbReference type="PROSITE" id="PS01011">
    <property type="entry name" value="FOLYLPOLYGLU_SYNT_1"/>
    <property type="match status" value="1"/>
</dbReference>
<evidence type="ECO:0000259" key="13">
    <source>
        <dbReference type="Pfam" id="PF08245"/>
    </source>
</evidence>
<sequence length="452" mass="47234">MTDRDRTRADAVYAALLERAGERWVQPRKERTARLLEYLDDPQKTYRVVHVTGTNGKTSTSRIIESLVRAHGLRTGLFTSPHLERFTERITVDGEPIGDAAVADAWDEIVPFVEIVDAELDAQGEEPLTFFELLTALAFVAFADAPIDVLVLEVGMGGAWDSTNTADGDVAVFAPIDLDHAERLGETIAEIAEVKSGIIKDGAAVVSARQHPAAAEVLRAAAAARGASIAFEGEGFAVAEQRLAVGGQQVTVRGLAGTYSDEYLPLYGAHQGFNAALAIAAVESLVGGGAQPIAGDVLAEGLGQATSPGRLQLVGVDPTVLVDAAHNPHGARALSAALRESFDFDEWGVVLGILGDKDAAGIVEELAPIAAHVFATAPASDRAAHPDAIADLAEARGAGVTVHGDLAEAVEAARAWAVSADRRAVVIAGSVVLAGEAVMLGQSEDWKAGWSR</sequence>
<dbReference type="AlphaFoldDB" id="A0A7D4PM80"/>
<keyword evidence="8" id="KW-0460">Magnesium</keyword>
<dbReference type="EC" id="6.3.2.17" evidence="3"/>
<dbReference type="Gene3D" id="3.40.1190.10">
    <property type="entry name" value="Mur-like, catalytic domain"/>
    <property type="match status" value="1"/>
</dbReference>
<keyword evidence="7 11" id="KW-0067">ATP-binding</keyword>
<evidence type="ECO:0000256" key="1">
    <source>
        <dbReference type="ARBA" id="ARBA00001946"/>
    </source>
</evidence>
<evidence type="ECO:0000313" key="15">
    <source>
        <dbReference type="Proteomes" id="UP000502498"/>
    </source>
</evidence>
<dbReference type="PANTHER" id="PTHR11136:SF0">
    <property type="entry name" value="DIHYDROFOLATE SYNTHETASE-RELATED"/>
    <property type="match status" value="1"/>
</dbReference>
<dbReference type="InterPro" id="IPR004101">
    <property type="entry name" value="Mur_ligase_C"/>
</dbReference>
<dbReference type="EMBL" id="CP054038">
    <property type="protein sequence ID" value="QKJ19355.1"/>
    <property type="molecule type" value="Genomic_DNA"/>
</dbReference>
<feature type="domain" description="Mur ligase C-terminal" evidence="12">
    <location>
        <begin position="309"/>
        <end position="430"/>
    </location>
</feature>
<dbReference type="RefSeq" id="WP_172989796.1">
    <property type="nucleotide sequence ID" value="NZ_CP054038.1"/>
</dbReference>
<evidence type="ECO:0000313" key="14">
    <source>
        <dbReference type="EMBL" id="QKJ19355.1"/>
    </source>
</evidence>
<evidence type="ECO:0000256" key="9">
    <source>
        <dbReference type="ARBA" id="ARBA00030592"/>
    </source>
</evidence>
<dbReference type="InterPro" id="IPR013221">
    <property type="entry name" value="Mur_ligase_cen"/>
</dbReference>
<comment type="similarity">
    <text evidence="2 11">Belongs to the folylpolyglutamate synthase family.</text>
</comment>
<dbReference type="Pfam" id="PF02875">
    <property type="entry name" value="Mur_ligase_C"/>
    <property type="match status" value="1"/>
</dbReference>
<dbReference type="GO" id="GO:0008841">
    <property type="term" value="F:dihydrofolate synthase activity"/>
    <property type="evidence" value="ECO:0007669"/>
    <property type="project" value="TreeGrafter"/>
</dbReference>
<dbReference type="NCBIfam" id="TIGR01499">
    <property type="entry name" value="folC"/>
    <property type="match status" value="1"/>
</dbReference>
<dbReference type="GO" id="GO:0005737">
    <property type="term" value="C:cytoplasm"/>
    <property type="evidence" value="ECO:0007669"/>
    <property type="project" value="TreeGrafter"/>
</dbReference>
<dbReference type="SUPFAM" id="SSF53244">
    <property type="entry name" value="MurD-like peptide ligases, peptide-binding domain"/>
    <property type="match status" value="1"/>
</dbReference>
<gene>
    <name evidence="14" type="ORF">HQM25_08235</name>
</gene>
<dbReference type="InterPro" id="IPR001645">
    <property type="entry name" value="Folylpolyglutamate_synth"/>
</dbReference>
<dbReference type="FunFam" id="3.40.1190.10:FF:000011">
    <property type="entry name" value="Folylpolyglutamate synthase/dihydrofolate synthase"/>
    <property type="match status" value="1"/>
</dbReference>
<evidence type="ECO:0000256" key="4">
    <source>
        <dbReference type="ARBA" id="ARBA00022598"/>
    </source>
</evidence>
<dbReference type="GO" id="GO:0004326">
    <property type="term" value="F:tetrahydrofolylpolyglutamate synthase activity"/>
    <property type="evidence" value="ECO:0007669"/>
    <property type="project" value="UniProtKB-EC"/>
</dbReference>